<organism evidence="2 3">
    <name type="scientific">Cohnella xylanilytica</name>
    <dbReference type="NCBI Taxonomy" id="557555"/>
    <lineage>
        <taxon>Bacteria</taxon>
        <taxon>Bacillati</taxon>
        <taxon>Bacillota</taxon>
        <taxon>Bacilli</taxon>
        <taxon>Bacillales</taxon>
        <taxon>Paenibacillaceae</taxon>
        <taxon>Cohnella</taxon>
    </lineage>
</organism>
<protein>
    <submittedName>
        <fullName evidence="2">Uncharacterized protein</fullName>
    </submittedName>
</protein>
<dbReference type="AlphaFoldDB" id="A0A841TWH2"/>
<evidence type="ECO:0000313" key="3">
    <source>
        <dbReference type="Proteomes" id="UP000553776"/>
    </source>
</evidence>
<feature type="signal peptide" evidence="1">
    <location>
        <begin position="1"/>
        <end position="23"/>
    </location>
</feature>
<feature type="chain" id="PRO_5039554756" evidence="1">
    <location>
        <begin position="24"/>
        <end position="166"/>
    </location>
</feature>
<name>A0A841TWH2_9BACL</name>
<proteinExistence type="predicted"/>
<evidence type="ECO:0000313" key="2">
    <source>
        <dbReference type="EMBL" id="MBB6692887.1"/>
    </source>
</evidence>
<comment type="caution">
    <text evidence="2">The sequence shown here is derived from an EMBL/GenBank/DDBJ whole genome shotgun (WGS) entry which is preliminary data.</text>
</comment>
<keyword evidence="3" id="KW-1185">Reference proteome</keyword>
<reference evidence="2 3" key="1">
    <citation type="submission" date="2020-08" db="EMBL/GenBank/DDBJ databases">
        <title>Cohnella phylogeny.</title>
        <authorList>
            <person name="Dunlap C."/>
        </authorList>
    </citation>
    <scope>NUCLEOTIDE SEQUENCE [LARGE SCALE GENOMIC DNA]</scope>
    <source>
        <strain evidence="2 3">DSM 25239</strain>
    </source>
</reference>
<sequence>MRKAIFAAVALILLAGAFLAGYAARDRQGKSSEGSGDPDAVQAIQARWVREAKPPAPTVTIGGKPIEVKRGAFSWCTPSGRGQTSCQMTDAAVPKPEPVPVAGGALIETKAPEGIKEFTLTNTTGSGQEDPYVVPMEKGVYLYRIHCEWFLDQGYADFYFAVEVGE</sequence>
<accession>A0A841TWH2</accession>
<evidence type="ECO:0000256" key="1">
    <source>
        <dbReference type="SAM" id="SignalP"/>
    </source>
</evidence>
<dbReference type="EMBL" id="JACJVR010000061">
    <property type="protein sequence ID" value="MBB6692887.1"/>
    <property type="molecule type" value="Genomic_DNA"/>
</dbReference>
<gene>
    <name evidence="2" type="ORF">H7B90_15865</name>
</gene>
<dbReference type="Proteomes" id="UP000553776">
    <property type="component" value="Unassembled WGS sequence"/>
</dbReference>
<dbReference type="RefSeq" id="WP_185136876.1">
    <property type="nucleotide sequence ID" value="NZ_JACJVR010000061.1"/>
</dbReference>
<keyword evidence="1" id="KW-0732">Signal</keyword>